<dbReference type="Proteomes" id="UP000000305">
    <property type="component" value="Unassembled WGS sequence"/>
</dbReference>
<gene>
    <name evidence="2" type="ORF">DAPPUDRAFT_326965</name>
</gene>
<evidence type="ECO:0000256" key="1">
    <source>
        <dbReference type="SAM" id="MobiDB-lite"/>
    </source>
</evidence>
<evidence type="ECO:0000313" key="3">
    <source>
        <dbReference type="Proteomes" id="UP000000305"/>
    </source>
</evidence>
<proteinExistence type="predicted"/>
<accession>E9H9A7</accession>
<organism evidence="2 3">
    <name type="scientific">Daphnia pulex</name>
    <name type="common">Water flea</name>
    <dbReference type="NCBI Taxonomy" id="6669"/>
    <lineage>
        <taxon>Eukaryota</taxon>
        <taxon>Metazoa</taxon>
        <taxon>Ecdysozoa</taxon>
        <taxon>Arthropoda</taxon>
        <taxon>Crustacea</taxon>
        <taxon>Branchiopoda</taxon>
        <taxon>Diplostraca</taxon>
        <taxon>Cladocera</taxon>
        <taxon>Anomopoda</taxon>
        <taxon>Daphniidae</taxon>
        <taxon>Daphnia</taxon>
    </lineage>
</organism>
<name>E9H9A7_DAPPU</name>
<dbReference type="AlphaFoldDB" id="E9H9A7"/>
<dbReference type="HOGENOM" id="CLU_2998559_0_0_1"/>
<dbReference type="EMBL" id="GL732608">
    <property type="protein sequence ID" value="EFX71590.1"/>
    <property type="molecule type" value="Genomic_DNA"/>
</dbReference>
<dbReference type="KEGG" id="dpx:DAPPUDRAFT_326965"/>
<keyword evidence="3" id="KW-1185">Reference proteome</keyword>
<sequence length="57" mass="6438">MNTQVNASQAKFEKWATKRQKRGTKKQKLESDIGNLPQEFEDNCQSSDSDDGQKGCC</sequence>
<protein>
    <submittedName>
        <fullName evidence="2">Uncharacterized protein</fullName>
    </submittedName>
</protein>
<evidence type="ECO:0000313" key="2">
    <source>
        <dbReference type="EMBL" id="EFX71590.1"/>
    </source>
</evidence>
<reference evidence="2 3" key="1">
    <citation type="journal article" date="2011" name="Science">
        <title>The ecoresponsive genome of Daphnia pulex.</title>
        <authorList>
            <person name="Colbourne J.K."/>
            <person name="Pfrender M.E."/>
            <person name="Gilbert D."/>
            <person name="Thomas W.K."/>
            <person name="Tucker A."/>
            <person name="Oakley T.H."/>
            <person name="Tokishita S."/>
            <person name="Aerts A."/>
            <person name="Arnold G.J."/>
            <person name="Basu M.K."/>
            <person name="Bauer D.J."/>
            <person name="Caceres C.E."/>
            <person name="Carmel L."/>
            <person name="Casola C."/>
            <person name="Choi J.H."/>
            <person name="Detter J.C."/>
            <person name="Dong Q."/>
            <person name="Dusheyko S."/>
            <person name="Eads B.D."/>
            <person name="Frohlich T."/>
            <person name="Geiler-Samerotte K.A."/>
            <person name="Gerlach D."/>
            <person name="Hatcher P."/>
            <person name="Jogdeo S."/>
            <person name="Krijgsveld J."/>
            <person name="Kriventseva E.V."/>
            <person name="Kultz D."/>
            <person name="Laforsch C."/>
            <person name="Lindquist E."/>
            <person name="Lopez J."/>
            <person name="Manak J.R."/>
            <person name="Muller J."/>
            <person name="Pangilinan J."/>
            <person name="Patwardhan R.P."/>
            <person name="Pitluck S."/>
            <person name="Pritham E.J."/>
            <person name="Rechtsteiner A."/>
            <person name="Rho M."/>
            <person name="Rogozin I.B."/>
            <person name="Sakarya O."/>
            <person name="Salamov A."/>
            <person name="Schaack S."/>
            <person name="Shapiro H."/>
            <person name="Shiga Y."/>
            <person name="Skalitzky C."/>
            <person name="Smith Z."/>
            <person name="Souvorov A."/>
            <person name="Sung W."/>
            <person name="Tang Z."/>
            <person name="Tsuchiya D."/>
            <person name="Tu H."/>
            <person name="Vos H."/>
            <person name="Wang M."/>
            <person name="Wolf Y.I."/>
            <person name="Yamagata H."/>
            <person name="Yamada T."/>
            <person name="Ye Y."/>
            <person name="Shaw J.R."/>
            <person name="Andrews J."/>
            <person name="Crease T.J."/>
            <person name="Tang H."/>
            <person name="Lucas S.M."/>
            <person name="Robertson H.M."/>
            <person name="Bork P."/>
            <person name="Koonin E.V."/>
            <person name="Zdobnov E.M."/>
            <person name="Grigoriev I.V."/>
            <person name="Lynch M."/>
            <person name="Boore J.L."/>
        </authorList>
    </citation>
    <scope>NUCLEOTIDE SEQUENCE [LARGE SCALE GENOMIC DNA]</scope>
</reference>
<feature type="compositionally biased region" description="Basic residues" evidence="1">
    <location>
        <begin position="17"/>
        <end position="26"/>
    </location>
</feature>
<dbReference type="InParanoid" id="E9H9A7"/>
<feature type="region of interest" description="Disordered" evidence="1">
    <location>
        <begin position="1"/>
        <end position="57"/>
    </location>
</feature>